<evidence type="ECO:0000256" key="5">
    <source>
        <dbReference type="ARBA" id="ARBA00022692"/>
    </source>
</evidence>
<dbReference type="GO" id="GO:0020037">
    <property type="term" value="F:heme binding"/>
    <property type="evidence" value="ECO:0007669"/>
    <property type="project" value="InterPro"/>
</dbReference>
<evidence type="ECO:0000256" key="3">
    <source>
        <dbReference type="ARBA" id="ARBA00010617"/>
    </source>
</evidence>
<dbReference type="CDD" id="cd11072">
    <property type="entry name" value="CYP71-like"/>
    <property type="match status" value="1"/>
</dbReference>
<dbReference type="FunFam" id="1.10.630.10:FF:000011">
    <property type="entry name" value="Cytochrome P450 83B1"/>
    <property type="match status" value="1"/>
</dbReference>
<dbReference type="EMBL" id="SDAM02002215">
    <property type="protein sequence ID" value="KAH6821246.1"/>
    <property type="molecule type" value="Genomic_DNA"/>
</dbReference>
<keyword evidence="4 12" id="KW-0349">Heme</keyword>
<comment type="cofactor">
    <cofactor evidence="1 12">
        <name>heme</name>
        <dbReference type="ChEBI" id="CHEBI:30413"/>
    </cofactor>
</comment>
<comment type="subcellular location">
    <subcellularLocation>
        <location evidence="2">Membrane</location>
        <topology evidence="2">Single-pass membrane protein</topology>
    </subcellularLocation>
</comment>
<comment type="caution">
    <text evidence="15">The sequence shown here is derived from an EMBL/GenBank/DDBJ whole genome shotgun (WGS) entry which is preliminary data.</text>
</comment>
<dbReference type="PRINTS" id="PR00385">
    <property type="entry name" value="P450"/>
</dbReference>
<dbReference type="InterPro" id="IPR017972">
    <property type="entry name" value="Cyt_P450_CS"/>
</dbReference>
<comment type="similarity">
    <text evidence="3 13">Belongs to the cytochrome P450 family.</text>
</comment>
<keyword evidence="9 12" id="KW-0408">Iron</keyword>
<feature type="binding site" description="axial binding residue" evidence="12">
    <location>
        <position position="440"/>
    </location>
    <ligand>
        <name>heme</name>
        <dbReference type="ChEBI" id="CHEBI:30413"/>
    </ligand>
    <ligandPart>
        <name>Fe</name>
        <dbReference type="ChEBI" id="CHEBI:18248"/>
    </ligandPart>
</feature>
<gene>
    <name evidence="15" type="ORF">C2S53_017376</name>
</gene>
<dbReference type="PRINTS" id="PR00463">
    <property type="entry name" value="EP450I"/>
</dbReference>
<dbReference type="GO" id="GO:0016705">
    <property type="term" value="F:oxidoreductase activity, acting on paired donors, with incorporation or reduction of molecular oxygen"/>
    <property type="evidence" value="ECO:0007669"/>
    <property type="project" value="InterPro"/>
</dbReference>
<dbReference type="Gene3D" id="1.10.630.10">
    <property type="entry name" value="Cytochrome P450"/>
    <property type="match status" value="1"/>
</dbReference>
<name>A0AAD4P040_PERFH</name>
<evidence type="ECO:0000256" key="7">
    <source>
        <dbReference type="ARBA" id="ARBA00022989"/>
    </source>
</evidence>
<keyword evidence="5" id="KW-0812">Transmembrane</keyword>
<dbReference type="InterPro" id="IPR036396">
    <property type="entry name" value="Cyt_P450_sf"/>
</dbReference>
<evidence type="ECO:0000256" key="8">
    <source>
        <dbReference type="ARBA" id="ARBA00023002"/>
    </source>
</evidence>
<evidence type="ECO:0000313" key="16">
    <source>
        <dbReference type="Proteomes" id="UP001190926"/>
    </source>
</evidence>
<evidence type="ECO:0000256" key="1">
    <source>
        <dbReference type="ARBA" id="ARBA00001971"/>
    </source>
</evidence>
<dbReference type="InterPro" id="IPR001128">
    <property type="entry name" value="Cyt_P450"/>
</dbReference>
<evidence type="ECO:0000256" key="10">
    <source>
        <dbReference type="ARBA" id="ARBA00023033"/>
    </source>
</evidence>
<dbReference type="PANTHER" id="PTHR47955:SF22">
    <property type="entry name" value="CYTOCHROME P450 83B1-LIKE"/>
    <property type="match status" value="1"/>
</dbReference>
<proteinExistence type="inferred from homology"/>
<evidence type="ECO:0000256" key="6">
    <source>
        <dbReference type="ARBA" id="ARBA00022723"/>
    </source>
</evidence>
<keyword evidence="14" id="KW-0732">Signal</keyword>
<evidence type="ECO:0000256" key="11">
    <source>
        <dbReference type="ARBA" id="ARBA00023136"/>
    </source>
</evidence>
<organism evidence="15 16">
    <name type="scientific">Perilla frutescens var. hirtella</name>
    <name type="common">Perilla citriodora</name>
    <name type="synonym">Perilla setoyensis</name>
    <dbReference type="NCBI Taxonomy" id="608512"/>
    <lineage>
        <taxon>Eukaryota</taxon>
        <taxon>Viridiplantae</taxon>
        <taxon>Streptophyta</taxon>
        <taxon>Embryophyta</taxon>
        <taxon>Tracheophyta</taxon>
        <taxon>Spermatophyta</taxon>
        <taxon>Magnoliopsida</taxon>
        <taxon>eudicotyledons</taxon>
        <taxon>Gunneridae</taxon>
        <taxon>Pentapetalae</taxon>
        <taxon>asterids</taxon>
        <taxon>lamiids</taxon>
        <taxon>Lamiales</taxon>
        <taxon>Lamiaceae</taxon>
        <taxon>Nepetoideae</taxon>
        <taxon>Elsholtzieae</taxon>
        <taxon>Perilla</taxon>
    </lineage>
</organism>
<keyword evidence="8 13" id="KW-0560">Oxidoreductase</keyword>
<dbReference type="Pfam" id="PF00067">
    <property type="entry name" value="p450"/>
    <property type="match status" value="1"/>
</dbReference>
<keyword evidence="7" id="KW-1133">Transmembrane helix</keyword>
<dbReference type="InterPro" id="IPR002401">
    <property type="entry name" value="Cyt_P450_E_grp-I"/>
</dbReference>
<dbReference type="SUPFAM" id="SSF48264">
    <property type="entry name" value="Cytochrome P450"/>
    <property type="match status" value="1"/>
</dbReference>
<dbReference type="GO" id="GO:0005506">
    <property type="term" value="F:iron ion binding"/>
    <property type="evidence" value="ECO:0007669"/>
    <property type="project" value="InterPro"/>
</dbReference>
<feature type="chain" id="PRO_5042166650" description="Cytochrome P450" evidence="14">
    <location>
        <begin position="23"/>
        <end position="499"/>
    </location>
</feature>
<dbReference type="Proteomes" id="UP001190926">
    <property type="component" value="Unassembled WGS sequence"/>
</dbReference>
<protein>
    <recommendedName>
        <fullName evidence="17">Cytochrome P450</fullName>
    </recommendedName>
</protein>
<evidence type="ECO:0008006" key="17">
    <source>
        <dbReference type="Google" id="ProtNLM"/>
    </source>
</evidence>
<evidence type="ECO:0000256" key="13">
    <source>
        <dbReference type="RuleBase" id="RU000461"/>
    </source>
</evidence>
<dbReference type="GO" id="GO:0004497">
    <property type="term" value="F:monooxygenase activity"/>
    <property type="evidence" value="ECO:0007669"/>
    <property type="project" value="UniProtKB-KW"/>
</dbReference>
<evidence type="ECO:0000256" key="9">
    <source>
        <dbReference type="ARBA" id="ARBA00023004"/>
    </source>
</evidence>
<sequence>MMLLFLLTLPIILIYLLRKARTPPKTPLPPGPPRLPLIGNLHQLATAANLHVYLWQLSKKYGPIFHMKLGSLSILVISSPKLAKEVMKTQDLAFCSRPKLLVQQKLSYNCLDVIFSPYNDHWREVRKITTTHLFSPTKIQSFRPIREDEISRFVAKISCLASARESFNFSELARAISSNLICRIAFGKRYDESGGEMRRFYELLHEVQTLMATFFVSDYFPGFKWVDKITGLIDRVDSTCAKLDSFYQELIDEHLDRNRVKDSEEDDDVLDLLIKLKEDKSCSIELTWDHIKALLMNIFIAATESTAASIVWIMTALIKAPKTMHKVQSEIRNSRGNKGKVDENDLPKLHYLKAVINETMRLYPPAPLLVPRETVERCILEGYEIQPKTVVYINAWAIARDPECWENPYEFVPERFMNNDRDIKGQDFEVIPFGSGRRICPGMSMGLVDLGLTVANLLYFFDWELPQGMLAEDIDMDSSPGIGMHKKIPLLLLAKKYDG</sequence>
<evidence type="ECO:0000256" key="2">
    <source>
        <dbReference type="ARBA" id="ARBA00004167"/>
    </source>
</evidence>
<evidence type="ECO:0000256" key="14">
    <source>
        <dbReference type="SAM" id="SignalP"/>
    </source>
</evidence>
<dbReference type="PROSITE" id="PS00086">
    <property type="entry name" value="CYTOCHROME_P450"/>
    <property type="match status" value="1"/>
</dbReference>
<keyword evidence="6 12" id="KW-0479">Metal-binding</keyword>
<keyword evidence="11" id="KW-0472">Membrane</keyword>
<dbReference type="PANTHER" id="PTHR47955">
    <property type="entry name" value="CYTOCHROME P450 FAMILY 71 PROTEIN"/>
    <property type="match status" value="1"/>
</dbReference>
<evidence type="ECO:0000256" key="12">
    <source>
        <dbReference type="PIRSR" id="PIRSR602401-1"/>
    </source>
</evidence>
<keyword evidence="16" id="KW-1185">Reference proteome</keyword>
<feature type="signal peptide" evidence="14">
    <location>
        <begin position="1"/>
        <end position="22"/>
    </location>
</feature>
<accession>A0AAD4P040</accession>
<dbReference type="AlphaFoldDB" id="A0AAD4P040"/>
<evidence type="ECO:0000256" key="4">
    <source>
        <dbReference type="ARBA" id="ARBA00022617"/>
    </source>
</evidence>
<evidence type="ECO:0000313" key="15">
    <source>
        <dbReference type="EMBL" id="KAH6821246.1"/>
    </source>
</evidence>
<dbReference type="GO" id="GO:0016020">
    <property type="term" value="C:membrane"/>
    <property type="evidence" value="ECO:0007669"/>
    <property type="project" value="UniProtKB-SubCell"/>
</dbReference>
<keyword evidence="10 13" id="KW-0503">Monooxygenase</keyword>
<reference evidence="15 16" key="1">
    <citation type="journal article" date="2021" name="Nat. Commun.">
        <title>Incipient diploidization of the medicinal plant Perilla within 10,000 years.</title>
        <authorList>
            <person name="Zhang Y."/>
            <person name="Shen Q."/>
            <person name="Leng L."/>
            <person name="Zhang D."/>
            <person name="Chen S."/>
            <person name="Shi Y."/>
            <person name="Ning Z."/>
            <person name="Chen S."/>
        </authorList>
    </citation>
    <scope>NUCLEOTIDE SEQUENCE [LARGE SCALE GENOMIC DNA]</scope>
    <source>
        <strain evidence="16">cv. PC099</strain>
    </source>
</reference>